<keyword evidence="5 9" id="KW-0863">Zinc-finger</keyword>
<keyword evidence="4" id="KW-0677">Repeat</keyword>
<dbReference type="InterPro" id="IPR036410">
    <property type="entry name" value="HSP_DnaJ_Cys-rich_dom_sf"/>
</dbReference>
<keyword evidence="3 9" id="KW-0479">Metal-binding</keyword>
<dbReference type="PANTHER" id="PTHR43096">
    <property type="entry name" value="DNAJ HOMOLOG 1, MITOCHONDRIAL-RELATED"/>
    <property type="match status" value="1"/>
</dbReference>
<dbReference type="PROSITE" id="PS50076">
    <property type="entry name" value="DNAJ_2"/>
    <property type="match status" value="1"/>
</dbReference>
<evidence type="ECO:0000259" key="11">
    <source>
        <dbReference type="PROSITE" id="PS51188"/>
    </source>
</evidence>
<dbReference type="FunFam" id="2.10.230.10:FF:000002">
    <property type="entry name" value="Molecular chaperone DnaJ"/>
    <property type="match status" value="1"/>
</dbReference>
<keyword evidence="2" id="KW-0235">DNA replication</keyword>
<dbReference type="GO" id="GO:0051082">
    <property type="term" value="F:unfolded protein binding"/>
    <property type="evidence" value="ECO:0007669"/>
    <property type="project" value="InterPro"/>
</dbReference>
<dbReference type="Proteomes" id="UP000608579">
    <property type="component" value="Unassembled WGS sequence"/>
</dbReference>
<dbReference type="GO" id="GO:0042026">
    <property type="term" value="P:protein refolding"/>
    <property type="evidence" value="ECO:0007669"/>
    <property type="project" value="TreeGrafter"/>
</dbReference>
<evidence type="ECO:0000256" key="9">
    <source>
        <dbReference type="PROSITE-ProRule" id="PRU00546"/>
    </source>
</evidence>
<dbReference type="HAMAP" id="MF_01152">
    <property type="entry name" value="DnaJ"/>
    <property type="match status" value="1"/>
</dbReference>
<evidence type="ECO:0000256" key="3">
    <source>
        <dbReference type="ARBA" id="ARBA00022723"/>
    </source>
</evidence>
<proteinExistence type="inferred from homology"/>
<evidence type="ECO:0008006" key="14">
    <source>
        <dbReference type="Google" id="ProtNLM"/>
    </source>
</evidence>
<dbReference type="SUPFAM" id="SSF46565">
    <property type="entry name" value="Chaperone J-domain"/>
    <property type="match status" value="1"/>
</dbReference>
<dbReference type="PRINTS" id="PR00625">
    <property type="entry name" value="JDOMAIN"/>
</dbReference>
<accession>A0A832ZXI2</accession>
<dbReference type="SMART" id="SM00271">
    <property type="entry name" value="DnaJ"/>
    <property type="match status" value="1"/>
</dbReference>
<dbReference type="InterPro" id="IPR002939">
    <property type="entry name" value="DnaJ_C"/>
</dbReference>
<reference evidence="12" key="1">
    <citation type="journal article" date="2020" name="ISME J.">
        <title>Gammaproteobacteria mediating utilization of methyl-, sulfur- and petroleum organic compounds in deep ocean hydrothermal plumes.</title>
        <authorList>
            <person name="Zhou Z."/>
            <person name="Liu Y."/>
            <person name="Pan J."/>
            <person name="Cron B.R."/>
            <person name="Toner B.M."/>
            <person name="Anantharaman K."/>
            <person name="Breier J.A."/>
            <person name="Dick G.J."/>
            <person name="Li M."/>
        </authorList>
    </citation>
    <scope>NUCLEOTIDE SEQUENCE</scope>
    <source>
        <strain evidence="12">SZUA-1515</strain>
    </source>
</reference>
<name>A0A832ZXI2_CALS0</name>
<keyword evidence="7" id="KW-0346">Stress response</keyword>
<feature type="zinc finger region" description="CR-type" evidence="9">
    <location>
        <begin position="142"/>
        <end position="223"/>
    </location>
</feature>
<dbReference type="AlphaFoldDB" id="A0A832ZXI2"/>
<dbReference type="SUPFAM" id="SSF49493">
    <property type="entry name" value="HSP40/DnaJ peptide-binding domain"/>
    <property type="match status" value="2"/>
</dbReference>
<evidence type="ECO:0000313" key="13">
    <source>
        <dbReference type="Proteomes" id="UP000608579"/>
    </source>
</evidence>
<evidence type="ECO:0000256" key="1">
    <source>
        <dbReference type="ARBA" id="ARBA00022490"/>
    </source>
</evidence>
<dbReference type="InterPro" id="IPR008971">
    <property type="entry name" value="HSP40/DnaJ_pept-bd"/>
</dbReference>
<keyword evidence="6 9" id="KW-0862">Zinc</keyword>
<dbReference type="GO" id="GO:0005524">
    <property type="term" value="F:ATP binding"/>
    <property type="evidence" value="ECO:0007669"/>
    <property type="project" value="InterPro"/>
</dbReference>
<protein>
    <recommendedName>
        <fullName evidence="14">Chaperone protein DnaJ</fullName>
    </recommendedName>
</protein>
<dbReference type="CDD" id="cd10719">
    <property type="entry name" value="DnaJ_zf"/>
    <property type="match status" value="1"/>
</dbReference>
<dbReference type="InterPro" id="IPR001305">
    <property type="entry name" value="HSP_DnaJ_Cys-rich_dom"/>
</dbReference>
<dbReference type="InterPro" id="IPR012724">
    <property type="entry name" value="DnaJ"/>
</dbReference>
<dbReference type="GO" id="GO:0005737">
    <property type="term" value="C:cytoplasm"/>
    <property type="evidence" value="ECO:0007669"/>
    <property type="project" value="TreeGrafter"/>
</dbReference>
<organism evidence="12 13">
    <name type="scientific">Caldiarchaeum subterraneum</name>
    <dbReference type="NCBI Taxonomy" id="311458"/>
    <lineage>
        <taxon>Archaea</taxon>
        <taxon>Nitrososphaerota</taxon>
        <taxon>Candidatus Caldarchaeales</taxon>
        <taxon>Candidatus Caldarchaeaceae</taxon>
        <taxon>Candidatus Caldarchaeum</taxon>
    </lineage>
</organism>
<dbReference type="Pfam" id="PF01556">
    <property type="entry name" value="DnaJ_C"/>
    <property type="match status" value="1"/>
</dbReference>
<gene>
    <name evidence="12" type="ORF">EYH45_06375</name>
</gene>
<dbReference type="PROSITE" id="PS51188">
    <property type="entry name" value="ZF_CR"/>
    <property type="match status" value="1"/>
</dbReference>
<dbReference type="EMBL" id="DQVM01000120">
    <property type="protein sequence ID" value="HIQ30172.1"/>
    <property type="molecule type" value="Genomic_DNA"/>
</dbReference>
<evidence type="ECO:0000256" key="7">
    <source>
        <dbReference type="ARBA" id="ARBA00023016"/>
    </source>
</evidence>
<sequence>MPFNGEDYYEILGVPRNASKEEIKRAYRRLALKYHPDRNKSPEAEEMFKKISEAYAVLSDDEKRRIYDMYGKAGLQGQYAGAEDIFRGSRSVFEEIFRDLGFGDFESIFERFFGGFGWRPREREPIASLVDVEVTLEEVFHGGEKRIDLRLRDVCRSCGGTGAEAGGLEICPTCGGSGKKVTQRNVGFAFFTTVTVCNTCGGSGKVVKRRCNVCGGRGYVEVVDSISFPIPRGVEEGEVIVLRGRGDLDPEAGRRGDLHIRFKIKPHPVFRREGSDLVLEIPVSPSEAVVGRKIRFRTLDGYEEVKLNPNSIHQPIILRGRGMPRRNGGRGDLLVYLRIKIPDKLTKEQRRIYGELASIEAGQMDEERRKLLS</sequence>
<evidence type="ECO:0000256" key="5">
    <source>
        <dbReference type="ARBA" id="ARBA00022771"/>
    </source>
</evidence>
<dbReference type="Gene3D" id="2.60.260.20">
    <property type="entry name" value="Urease metallochaperone UreE, N-terminal domain"/>
    <property type="match status" value="2"/>
</dbReference>
<dbReference type="GO" id="GO:0008270">
    <property type="term" value="F:zinc ion binding"/>
    <property type="evidence" value="ECO:0007669"/>
    <property type="project" value="UniProtKB-KW"/>
</dbReference>
<feature type="domain" description="J" evidence="10">
    <location>
        <begin position="7"/>
        <end position="71"/>
    </location>
</feature>
<dbReference type="Gene3D" id="1.10.287.110">
    <property type="entry name" value="DnaJ domain"/>
    <property type="match status" value="1"/>
</dbReference>
<evidence type="ECO:0000259" key="10">
    <source>
        <dbReference type="PROSITE" id="PS50076"/>
    </source>
</evidence>
<dbReference type="FunFam" id="2.60.260.20:FF:000013">
    <property type="entry name" value="DnaJ subfamily B member 11"/>
    <property type="match status" value="1"/>
</dbReference>
<dbReference type="GO" id="GO:0006260">
    <property type="term" value="P:DNA replication"/>
    <property type="evidence" value="ECO:0007669"/>
    <property type="project" value="UniProtKB-KW"/>
</dbReference>
<feature type="domain" description="CR-type" evidence="11">
    <location>
        <begin position="142"/>
        <end position="223"/>
    </location>
</feature>
<evidence type="ECO:0000256" key="8">
    <source>
        <dbReference type="ARBA" id="ARBA00023186"/>
    </source>
</evidence>
<evidence type="ECO:0000313" key="12">
    <source>
        <dbReference type="EMBL" id="HIQ30172.1"/>
    </source>
</evidence>
<dbReference type="CDD" id="cd10747">
    <property type="entry name" value="DnaJ_C"/>
    <property type="match status" value="1"/>
</dbReference>
<dbReference type="InterPro" id="IPR036869">
    <property type="entry name" value="J_dom_sf"/>
</dbReference>
<dbReference type="InterPro" id="IPR001623">
    <property type="entry name" value="DnaJ_domain"/>
</dbReference>
<dbReference type="Pfam" id="PF00684">
    <property type="entry name" value="DnaJ_CXXCXGXG"/>
    <property type="match status" value="1"/>
</dbReference>
<dbReference type="SUPFAM" id="SSF57938">
    <property type="entry name" value="DnaJ/Hsp40 cysteine-rich domain"/>
    <property type="match status" value="1"/>
</dbReference>
<dbReference type="FunFam" id="1.10.287.110:FF:000031">
    <property type="entry name" value="Molecular chaperone DnaJ"/>
    <property type="match status" value="1"/>
</dbReference>
<dbReference type="InterPro" id="IPR018253">
    <property type="entry name" value="DnaJ_domain_CS"/>
</dbReference>
<evidence type="ECO:0000256" key="6">
    <source>
        <dbReference type="ARBA" id="ARBA00022833"/>
    </source>
</evidence>
<dbReference type="CDD" id="cd06257">
    <property type="entry name" value="DnaJ"/>
    <property type="match status" value="1"/>
</dbReference>
<dbReference type="PANTHER" id="PTHR43096:SF10">
    <property type="entry name" value="CHAPERONE PROTEIN DNAJ A6, CHLOROPLASTIC"/>
    <property type="match status" value="1"/>
</dbReference>
<keyword evidence="8" id="KW-0143">Chaperone</keyword>
<evidence type="ECO:0000256" key="2">
    <source>
        <dbReference type="ARBA" id="ARBA00022705"/>
    </source>
</evidence>
<dbReference type="PROSITE" id="PS00636">
    <property type="entry name" value="DNAJ_1"/>
    <property type="match status" value="1"/>
</dbReference>
<dbReference type="Gene3D" id="2.10.230.10">
    <property type="entry name" value="Heat shock protein DnaJ, cysteine-rich domain"/>
    <property type="match status" value="1"/>
</dbReference>
<dbReference type="GO" id="GO:0031072">
    <property type="term" value="F:heat shock protein binding"/>
    <property type="evidence" value="ECO:0007669"/>
    <property type="project" value="InterPro"/>
</dbReference>
<dbReference type="GO" id="GO:0009408">
    <property type="term" value="P:response to heat"/>
    <property type="evidence" value="ECO:0007669"/>
    <property type="project" value="InterPro"/>
</dbReference>
<comment type="caution">
    <text evidence="12">The sequence shown here is derived from an EMBL/GenBank/DDBJ whole genome shotgun (WGS) entry which is preliminary data.</text>
</comment>
<dbReference type="Pfam" id="PF00226">
    <property type="entry name" value="DnaJ"/>
    <property type="match status" value="1"/>
</dbReference>
<keyword evidence="1" id="KW-0963">Cytoplasm</keyword>
<evidence type="ECO:0000256" key="4">
    <source>
        <dbReference type="ARBA" id="ARBA00022737"/>
    </source>
</evidence>